<evidence type="ECO:0000313" key="3">
    <source>
        <dbReference type="Proteomes" id="UP000696485"/>
    </source>
</evidence>
<name>A0A9P5VQ66_9FUNG</name>
<protein>
    <submittedName>
        <fullName evidence="2">Uncharacterized protein</fullName>
    </submittedName>
</protein>
<gene>
    <name evidence="2" type="ORF">BG006_008592</name>
</gene>
<keyword evidence="3" id="KW-1185">Reference proteome</keyword>
<dbReference type="Proteomes" id="UP000696485">
    <property type="component" value="Unassembled WGS sequence"/>
</dbReference>
<sequence>MSSVTQDVPSTTTTSARLVKVPITTKRTLGLSTSSTSMETGLEDMPPLDLDSDSGEDPDDESTMHDTPSYSPAPSLSSSTTSPMAPRPVHKNVSLSPSYSSSIQPMPILHSSKTSPTKSVAFSRPSFELDLEPEPKSTKGLRLSVTFDLDEHNCEQEEQDTQQPSMAALRDLALLSIESNSASHPHQVKGHPHVPSPSLLSIQLEDQVTPSKLPLSTLCPPEPLEAQGQSYADRLSSIENGITQRAYSTDTQQSSWAEPTHATKIASDTDNKNKSELAPPQETTLNHLLCPAPSEMLVALCDRPLELEALAAIHSDFFNLMCSSLCSNARAAFKTLLFTPRDAISDRDWMQAIAQRLDSLPCLLEKFKALVGWVDIDDTYDSDRAWNNDDDEYDYEDSLEQVEIKWFRDLDGFTVEVFEKCYPQFFINVRERLQGRRMSLGGDHRDRYVVFCETLGLGRQELACDNAWTRCMNGCLEKHPELLLQFKEIVAYEVERHAS</sequence>
<feature type="region of interest" description="Disordered" evidence="1">
    <location>
        <begin position="1"/>
        <end position="119"/>
    </location>
</feature>
<feature type="compositionally biased region" description="Low complexity" evidence="1">
    <location>
        <begin position="67"/>
        <end position="83"/>
    </location>
</feature>
<feature type="compositionally biased region" description="Polar residues" evidence="1">
    <location>
        <begin position="1"/>
        <end position="16"/>
    </location>
</feature>
<evidence type="ECO:0000256" key="1">
    <source>
        <dbReference type="SAM" id="MobiDB-lite"/>
    </source>
</evidence>
<feature type="compositionally biased region" description="Polar residues" evidence="1">
    <location>
        <begin position="25"/>
        <end position="39"/>
    </location>
</feature>
<dbReference type="AlphaFoldDB" id="A0A9P5VQ66"/>
<proteinExistence type="predicted"/>
<reference evidence="2" key="1">
    <citation type="journal article" date="2020" name="Fungal Divers.">
        <title>Resolving the Mortierellaceae phylogeny through synthesis of multi-gene phylogenetics and phylogenomics.</title>
        <authorList>
            <person name="Vandepol N."/>
            <person name="Liber J."/>
            <person name="Desiro A."/>
            <person name="Na H."/>
            <person name="Kennedy M."/>
            <person name="Barry K."/>
            <person name="Grigoriev I.V."/>
            <person name="Miller A.N."/>
            <person name="O'Donnell K."/>
            <person name="Stajich J.E."/>
            <person name="Bonito G."/>
        </authorList>
    </citation>
    <scope>NUCLEOTIDE SEQUENCE</scope>
    <source>
        <strain evidence="2">NVP1</strain>
    </source>
</reference>
<accession>A0A9P5VQ66</accession>
<evidence type="ECO:0000313" key="2">
    <source>
        <dbReference type="EMBL" id="KAF9336465.1"/>
    </source>
</evidence>
<organism evidence="2 3">
    <name type="scientific">Podila minutissima</name>
    <dbReference type="NCBI Taxonomy" id="64525"/>
    <lineage>
        <taxon>Eukaryota</taxon>
        <taxon>Fungi</taxon>
        <taxon>Fungi incertae sedis</taxon>
        <taxon>Mucoromycota</taxon>
        <taxon>Mortierellomycotina</taxon>
        <taxon>Mortierellomycetes</taxon>
        <taxon>Mortierellales</taxon>
        <taxon>Mortierellaceae</taxon>
        <taxon>Podila</taxon>
    </lineage>
</organism>
<dbReference type="EMBL" id="JAAAUY010000059">
    <property type="protein sequence ID" value="KAF9336465.1"/>
    <property type="molecule type" value="Genomic_DNA"/>
</dbReference>
<feature type="compositionally biased region" description="Acidic residues" evidence="1">
    <location>
        <begin position="50"/>
        <end position="61"/>
    </location>
</feature>
<comment type="caution">
    <text evidence="2">The sequence shown here is derived from an EMBL/GenBank/DDBJ whole genome shotgun (WGS) entry which is preliminary data.</text>
</comment>